<proteinExistence type="predicted"/>
<evidence type="ECO:0000313" key="3">
    <source>
        <dbReference type="Proteomes" id="UP001107558"/>
    </source>
</evidence>
<evidence type="ECO:0000313" key="2">
    <source>
        <dbReference type="EMBL" id="KAG5676223.1"/>
    </source>
</evidence>
<keyword evidence="1" id="KW-0732">Signal</keyword>
<feature type="chain" id="PRO_5039894592" evidence="1">
    <location>
        <begin position="18"/>
        <end position="179"/>
    </location>
</feature>
<feature type="signal peptide" evidence="1">
    <location>
        <begin position="1"/>
        <end position="17"/>
    </location>
</feature>
<evidence type="ECO:0000256" key="1">
    <source>
        <dbReference type="SAM" id="SignalP"/>
    </source>
</evidence>
<dbReference type="EMBL" id="JADBJN010000002">
    <property type="protein sequence ID" value="KAG5676223.1"/>
    <property type="molecule type" value="Genomic_DNA"/>
</dbReference>
<protein>
    <submittedName>
        <fullName evidence="2">Uncharacterized protein</fullName>
    </submittedName>
</protein>
<gene>
    <name evidence="2" type="ORF">PVAND_006072</name>
</gene>
<reference evidence="2" key="1">
    <citation type="submission" date="2021-03" db="EMBL/GenBank/DDBJ databases">
        <title>Chromosome level genome of the anhydrobiotic midge Polypedilum vanderplanki.</title>
        <authorList>
            <person name="Yoshida Y."/>
            <person name="Kikawada T."/>
            <person name="Gusev O."/>
        </authorList>
    </citation>
    <scope>NUCLEOTIDE SEQUENCE</scope>
    <source>
        <strain evidence="2">NIAS01</strain>
        <tissue evidence="2">Whole body or cell culture</tissue>
    </source>
</reference>
<sequence length="179" mass="21381">MKVLTAFVIIIFTRVYGKSLLLMGEKVTDCTKDGAKFGNWSRVQFEYVNDTTYYLNGIFKVERKIKKPWKMHYYIERFDRGSWHMAIMDRVIPDFCKVMADPKAPWSVFVNHLRQKQCPFEEGYEQKFDMEYVKESILPEYYGLGMMGQYRVFCVSHFLEQDGNIFEECLKLTFDIVYL</sequence>
<dbReference type="Proteomes" id="UP001107558">
    <property type="component" value="Chromosome 2"/>
</dbReference>
<name>A0A9J6C2G1_POLVA</name>
<organism evidence="2 3">
    <name type="scientific">Polypedilum vanderplanki</name>
    <name type="common">Sleeping chironomid midge</name>
    <dbReference type="NCBI Taxonomy" id="319348"/>
    <lineage>
        <taxon>Eukaryota</taxon>
        <taxon>Metazoa</taxon>
        <taxon>Ecdysozoa</taxon>
        <taxon>Arthropoda</taxon>
        <taxon>Hexapoda</taxon>
        <taxon>Insecta</taxon>
        <taxon>Pterygota</taxon>
        <taxon>Neoptera</taxon>
        <taxon>Endopterygota</taxon>
        <taxon>Diptera</taxon>
        <taxon>Nematocera</taxon>
        <taxon>Chironomoidea</taxon>
        <taxon>Chironomidae</taxon>
        <taxon>Chironominae</taxon>
        <taxon>Polypedilum</taxon>
        <taxon>Polypedilum</taxon>
    </lineage>
</organism>
<keyword evidence="3" id="KW-1185">Reference proteome</keyword>
<dbReference type="OrthoDB" id="7728951at2759"/>
<accession>A0A9J6C2G1</accession>
<dbReference type="AlphaFoldDB" id="A0A9J6C2G1"/>
<comment type="caution">
    <text evidence="2">The sequence shown here is derived from an EMBL/GenBank/DDBJ whole genome shotgun (WGS) entry which is preliminary data.</text>
</comment>